<reference evidence="1" key="2">
    <citation type="journal article" date="2021" name="PeerJ">
        <title>Extensive microbial diversity within the chicken gut microbiome revealed by metagenomics and culture.</title>
        <authorList>
            <person name="Gilroy R."/>
            <person name="Ravi A."/>
            <person name="Getino M."/>
            <person name="Pursley I."/>
            <person name="Horton D.L."/>
            <person name="Alikhan N.F."/>
            <person name="Baker D."/>
            <person name="Gharbi K."/>
            <person name="Hall N."/>
            <person name="Watson M."/>
            <person name="Adriaenssens E.M."/>
            <person name="Foster-Nyarko E."/>
            <person name="Jarju S."/>
            <person name="Secka A."/>
            <person name="Antonio M."/>
            <person name="Oren A."/>
            <person name="Chaudhuri R.R."/>
            <person name="La Ragione R."/>
            <person name="Hildebrand F."/>
            <person name="Pallen M.J."/>
        </authorList>
    </citation>
    <scope>NUCLEOTIDE SEQUENCE</scope>
    <source>
        <strain evidence="1">13766</strain>
    </source>
</reference>
<protein>
    <recommendedName>
        <fullName evidence="3">Spore coat protein</fullName>
    </recommendedName>
</protein>
<reference evidence="1" key="1">
    <citation type="submission" date="2020-10" db="EMBL/GenBank/DDBJ databases">
        <authorList>
            <person name="Gilroy R."/>
        </authorList>
    </citation>
    <scope>NUCLEOTIDE SEQUENCE</scope>
    <source>
        <strain evidence="1">13766</strain>
    </source>
</reference>
<accession>A0A9D1G2I7</accession>
<dbReference type="Proteomes" id="UP000824140">
    <property type="component" value="Unassembled WGS sequence"/>
</dbReference>
<proteinExistence type="predicted"/>
<gene>
    <name evidence="1" type="ORF">IAA84_13975</name>
</gene>
<sequence length="69" mass="7900">MQATQTTSIQAKSLTILEDQLQHEFLACKKARFYAQQMQDAQLRGVATQIANAHSQRYDRLFNYLSAHA</sequence>
<dbReference type="EMBL" id="DVJN01000269">
    <property type="protein sequence ID" value="HIS94116.1"/>
    <property type="molecule type" value="Genomic_DNA"/>
</dbReference>
<evidence type="ECO:0008006" key="3">
    <source>
        <dbReference type="Google" id="ProtNLM"/>
    </source>
</evidence>
<dbReference type="AlphaFoldDB" id="A0A9D1G2I7"/>
<organism evidence="1 2">
    <name type="scientific">Candidatus Alectryocaccomicrobium excrementavium</name>
    <dbReference type="NCBI Taxonomy" id="2840668"/>
    <lineage>
        <taxon>Bacteria</taxon>
        <taxon>Bacillati</taxon>
        <taxon>Bacillota</taxon>
        <taxon>Clostridia</taxon>
        <taxon>Candidatus Alectryocaccomicrobium</taxon>
    </lineage>
</organism>
<evidence type="ECO:0000313" key="1">
    <source>
        <dbReference type="EMBL" id="HIS94116.1"/>
    </source>
</evidence>
<comment type="caution">
    <text evidence="1">The sequence shown here is derived from an EMBL/GenBank/DDBJ whole genome shotgun (WGS) entry which is preliminary data.</text>
</comment>
<name>A0A9D1G2I7_9FIRM</name>
<evidence type="ECO:0000313" key="2">
    <source>
        <dbReference type="Proteomes" id="UP000824140"/>
    </source>
</evidence>